<dbReference type="InterPro" id="IPR005119">
    <property type="entry name" value="LysR_subst-bd"/>
</dbReference>
<dbReference type="SUPFAM" id="SSF53850">
    <property type="entry name" value="Periplasmic binding protein-like II"/>
    <property type="match status" value="1"/>
</dbReference>
<dbReference type="CDD" id="cd08440">
    <property type="entry name" value="PBP2_LTTR_like_4"/>
    <property type="match status" value="1"/>
</dbReference>
<evidence type="ECO:0000256" key="1">
    <source>
        <dbReference type="ARBA" id="ARBA00009437"/>
    </source>
</evidence>
<dbReference type="PANTHER" id="PTHR30419:SF30">
    <property type="entry name" value="LYSR FAMILY TRANSCRIPTIONAL REGULATOR"/>
    <property type="match status" value="1"/>
</dbReference>
<dbReference type="InterPro" id="IPR000847">
    <property type="entry name" value="LysR_HTH_N"/>
</dbReference>
<dbReference type="Gene3D" id="1.10.10.10">
    <property type="entry name" value="Winged helix-like DNA-binding domain superfamily/Winged helix DNA-binding domain"/>
    <property type="match status" value="1"/>
</dbReference>
<evidence type="ECO:0000313" key="7">
    <source>
        <dbReference type="Proteomes" id="UP000294947"/>
    </source>
</evidence>
<dbReference type="PANTHER" id="PTHR30419">
    <property type="entry name" value="HTH-TYPE TRANSCRIPTIONAL REGULATOR YBHD"/>
    <property type="match status" value="1"/>
</dbReference>
<dbReference type="PROSITE" id="PS50931">
    <property type="entry name" value="HTH_LYSR"/>
    <property type="match status" value="1"/>
</dbReference>
<dbReference type="Proteomes" id="UP000294947">
    <property type="component" value="Unassembled WGS sequence"/>
</dbReference>
<evidence type="ECO:0000256" key="3">
    <source>
        <dbReference type="ARBA" id="ARBA00023125"/>
    </source>
</evidence>
<keyword evidence="4" id="KW-0804">Transcription</keyword>
<gene>
    <name evidence="6" type="ORF">E1288_33285</name>
</gene>
<dbReference type="FunFam" id="1.10.10.10:FF:000001">
    <property type="entry name" value="LysR family transcriptional regulator"/>
    <property type="match status" value="1"/>
</dbReference>
<sequence length="309" mass="33593">MGMDLTLQQLRLVLAVHDAGSFTLAGDQLHLAQSSMSRTVREVERKLGITLFERTTRNLVITPEGSEFCRVARRVVDAFDAGINHFEGFLAGSRGRVRIAALPSLAAILLPPVASAYRAAHPEVELSIEDGMSDEVLQRVRSGAVDLAVTVVPEPLPDLQVRPIATDRFCCVFPPSHRFSERRRLDWADLADQPHIAFDPTSSIRQHAERAFAAARVRPDVVLESRNITTVAGLVAAGLGVAVMPGLVLPLVQFAGLEHRALGGPEVRRRIAVVRDPHRPLAAASEAFMTVIGQAQHSAEASPPETIWL</sequence>
<keyword evidence="2" id="KW-0805">Transcription regulation</keyword>
<dbReference type="GO" id="GO:0005829">
    <property type="term" value="C:cytosol"/>
    <property type="evidence" value="ECO:0007669"/>
    <property type="project" value="TreeGrafter"/>
</dbReference>
<dbReference type="Gene3D" id="3.40.190.290">
    <property type="match status" value="1"/>
</dbReference>
<dbReference type="AlphaFoldDB" id="A0A4R4Y9R5"/>
<keyword evidence="7" id="KW-1185">Reference proteome</keyword>
<dbReference type="InterPro" id="IPR050950">
    <property type="entry name" value="HTH-type_LysR_regulators"/>
</dbReference>
<dbReference type="PRINTS" id="PR00039">
    <property type="entry name" value="HTHLYSR"/>
</dbReference>
<dbReference type="Pfam" id="PF00126">
    <property type="entry name" value="HTH_1"/>
    <property type="match status" value="1"/>
</dbReference>
<dbReference type="SUPFAM" id="SSF46785">
    <property type="entry name" value="Winged helix' DNA-binding domain"/>
    <property type="match status" value="1"/>
</dbReference>
<accession>A0A4R4Y9R5</accession>
<protein>
    <submittedName>
        <fullName evidence="6">LysR family transcriptional regulator</fullName>
    </submittedName>
</protein>
<proteinExistence type="inferred from homology"/>
<dbReference type="GO" id="GO:0003700">
    <property type="term" value="F:DNA-binding transcription factor activity"/>
    <property type="evidence" value="ECO:0007669"/>
    <property type="project" value="InterPro"/>
</dbReference>
<keyword evidence="3" id="KW-0238">DNA-binding</keyword>
<feature type="domain" description="HTH lysR-type" evidence="5">
    <location>
        <begin position="5"/>
        <end position="62"/>
    </location>
</feature>
<evidence type="ECO:0000256" key="2">
    <source>
        <dbReference type="ARBA" id="ARBA00023015"/>
    </source>
</evidence>
<dbReference type="InterPro" id="IPR036390">
    <property type="entry name" value="WH_DNA-bd_sf"/>
</dbReference>
<dbReference type="GO" id="GO:0003677">
    <property type="term" value="F:DNA binding"/>
    <property type="evidence" value="ECO:0007669"/>
    <property type="project" value="UniProtKB-KW"/>
</dbReference>
<name>A0A4R4Y9R5_9PSEU</name>
<evidence type="ECO:0000259" key="5">
    <source>
        <dbReference type="PROSITE" id="PS50931"/>
    </source>
</evidence>
<reference evidence="6 7" key="1">
    <citation type="submission" date="2019-03" db="EMBL/GenBank/DDBJ databases">
        <title>Draft genome sequences of novel Actinobacteria.</title>
        <authorList>
            <person name="Sahin N."/>
            <person name="Ay H."/>
            <person name="Saygin H."/>
        </authorList>
    </citation>
    <scope>NUCLEOTIDE SEQUENCE [LARGE SCALE GENOMIC DNA]</scope>
    <source>
        <strain evidence="6 7">7K502</strain>
    </source>
</reference>
<dbReference type="EMBL" id="SMKW01000061">
    <property type="protein sequence ID" value="TDD41146.1"/>
    <property type="molecule type" value="Genomic_DNA"/>
</dbReference>
<dbReference type="Pfam" id="PF03466">
    <property type="entry name" value="LysR_substrate"/>
    <property type="match status" value="1"/>
</dbReference>
<comment type="caution">
    <text evidence="6">The sequence shown here is derived from an EMBL/GenBank/DDBJ whole genome shotgun (WGS) entry which is preliminary data.</text>
</comment>
<dbReference type="InterPro" id="IPR036388">
    <property type="entry name" value="WH-like_DNA-bd_sf"/>
</dbReference>
<comment type="similarity">
    <text evidence="1">Belongs to the LysR transcriptional regulatory family.</text>
</comment>
<organism evidence="6 7">
    <name type="scientific">Saccharopolyspora elongata</name>
    <dbReference type="NCBI Taxonomy" id="2530387"/>
    <lineage>
        <taxon>Bacteria</taxon>
        <taxon>Bacillati</taxon>
        <taxon>Actinomycetota</taxon>
        <taxon>Actinomycetes</taxon>
        <taxon>Pseudonocardiales</taxon>
        <taxon>Pseudonocardiaceae</taxon>
        <taxon>Saccharopolyspora</taxon>
    </lineage>
</organism>
<evidence type="ECO:0000313" key="6">
    <source>
        <dbReference type="EMBL" id="TDD41146.1"/>
    </source>
</evidence>
<dbReference type="OrthoDB" id="7278199at2"/>
<evidence type="ECO:0000256" key="4">
    <source>
        <dbReference type="ARBA" id="ARBA00023163"/>
    </source>
</evidence>